<evidence type="ECO:0000256" key="1">
    <source>
        <dbReference type="SAM" id="Phobius"/>
    </source>
</evidence>
<keyword evidence="1" id="KW-1133">Transmembrane helix</keyword>
<comment type="caution">
    <text evidence="2">The sequence shown here is derived from an EMBL/GenBank/DDBJ whole genome shotgun (WGS) entry which is preliminary data.</text>
</comment>
<dbReference type="Proteomes" id="UP000649617">
    <property type="component" value="Unassembled WGS sequence"/>
</dbReference>
<dbReference type="GO" id="GO:0005506">
    <property type="term" value="F:iron ion binding"/>
    <property type="evidence" value="ECO:0007669"/>
    <property type="project" value="InterPro"/>
</dbReference>
<sequence length="434" mass="48409">MTVQESQERQGLLASSEMSQQTTPVLGGALVSWNMFWFVVLPTTLVAMVLFIIFGLWPVSAAIAWLAVIYGIVELVIILCFKNSFFLWALQRPWNLLVRLLLPPVEIVDSIGAGGTDLAMIIFNKWGKNVCSAGQVWMGSHAEVKKAVQNPQARNHWLGEHPLYAKNLPHGESGRCVFLLSLTNKALGGTGDHEAFRQCMIDTLFTPASVTRETDDLSIKLMKQLAEAYESMANHAFFFSNDGQQLFWTKYLHHVLFGLDIESKEVMDTLNPMFEGQGGLSHYLEPLGRLPFFSNHAVIDKVGALYEKSPAFANFQVKPEYNNMTAKELAVLMVSIMRIAGVQGSRMCLWLCASGDSHGSLTMDPRPFWDTLNLDDEDEVLRYILEVTRLSPPVTISSRIATEDFSCEISGKTYNFPKGTNIGIPLVYANVDET</sequence>
<dbReference type="EMBL" id="CAJNIZ010046142">
    <property type="protein sequence ID" value="CAE7740982.1"/>
    <property type="molecule type" value="Genomic_DNA"/>
</dbReference>
<dbReference type="AlphaFoldDB" id="A0A812XND0"/>
<evidence type="ECO:0000313" key="3">
    <source>
        <dbReference type="Proteomes" id="UP000649617"/>
    </source>
</evidence>
<keyword evidence="1" id="KW-0812">Transmembrane</keyword>
<organism evidence="2 3">
    <name type="scientific">Symbiodinium pilosum</name>
    <name type="common">Dinoflagellate</name>
    <dbReference type="NCBI Taxonomy" id="2952"/>
    <lineage>
        <taxon>Eukaryota</taxon>
        <taxon>Sar</taxon>
        <taxon>Alveolata</taxon>
        <taxon>Dinophyceae</taxon>
        <taxon>Suessiales</taxon>
        <taxon>Symbiodiniaceae</taxon>
        <taxon>Symbiodinium</taxon>
    </lineage>
</organism>
<dbReference type="OrthoDB" id="1470350at2759"/>
<keyword evidence="3" id="KW-1185">Reference proteome</keyword>
<reference evidence="2" key="1">
    <citation type="submission" date="2021-02" db="EMBL/GenBank/DDBJ databases">
        <authorList>
            <person name="Dougan E. K."/>
            <person name="Rhodes N."/>
            <person name="Thang M."/>
            <person name="Chan C."/>
        </authorList>
    </citation>
    <scope>NUCLEOTIDE SEQUENCE</scope>
</reference>
<dbReference type="InterPro" id="IPR036396">
    <property type="entry name" value="Cyt_P450_sf"/>
</dbReference>
<dbReference type="GO" id="GO:0020037">
    <property type="term" value="F:heme binding"/>
    <property type="evidence" value="ECO:0007669"/>
    <property type="project" value="InterPro"/>
</dbReference>
<feature type="transmembrane region" description="Helical" evidence="1">
    <location>
        <begin position="63"/>
        <end position="90"/>
    </location>
</feature>
<feature type="transmembrane region" description="Helical" evidence="1">
    <location>
        <begin position="36"/>
        <end position="57"/>
    </location>
</feature>
<dbReference type="GO" id="GO:0004497">
    <property type="term" value="F:monooxygenase activity"/>
    <property type="evidence" value="ECO:0007669"/>
    <property type="project" value="InterPro"/>
</dbReference>
<gene>
    <name evidence="2" type="primary">CYP714B2</name>
    <name evidence="2" type="ORF">SPIL2461_LOCUS21321</name>
</gene>
<dbReference type="SUPFAM" id="SSF48264">
    <property type="entry name" value="Cytochrome P450"/>
    <property type="match status" value="1"/>
</dbReference>
<dbReference type="GO" id="GO:0016705">
    <property type="term" value="F:oxidoreductase activity, acting on paired donors, with incorporation or reduction of molecular oxygen"/>
    <property type="evidence" value="ECO:0007669"/>
    <property type="project" value="InterPro"/>
</dbReference>
<keyword evidence="1" id="KW-0472">Membrane</keyword>
<dbReference type="Gene3D" id="1.10.630.10">
    <property type="entry name" value="Cytochrome P450"/>
    <property type="match status" value="1"/>
</dbReference>
<feature type="non-terminal residue" evidence="2">
    <location>
        <position position="434"/>
    </location>
</feature>
<protein>
    <submittedName>
        <fullName evidence="2">CYP714B2 protein</fullName>
    </submittedName>
</protein>
<accession>A0A812XND0</accession>
<name>A0A812XND0_SYMPI</name>
<proteinExistence type="predicted"/>
<evidence type="ECO:0000313" key="2">
    <source>
        <dbReference type="EMBL" id="CAE7740982.1"/>
    </source>
</evidence>